<evidence type="ECO:0000313" key="5">
    <source>
        <dbReference type="EMBL" id="OEO31426.1"/>
    </source>
</evidence>
<evidence type="ECO:0000256" key="3">
    <source>
        <dbReference type="SAM" id="Phobius"/>
    </source>
</evidence>
<dbReference type="PANTHER" id="PTHR45138:SF9">
    <property type="entry name" value="DIGUANYLATE CYCLASE DGCM-RELATED"/>
    <property type="match status" value="1"/>
</dbReference>
<name>A0A1E5XS47_9HYPH</name>
<dbReference type="NCBIfam" id="TIGR00254">
    <property type="entry name" value="GGDEF"/>
    <property type="match status" value="1"/>
</dbReference>
<dbReference type="EC" id="2.7.7.65" evidence="1"/>
<dbReference type="InterPro" id="IPR000160">
    <property type="entry name" value="GGDEF_dom"/>
</dbReference>
<dbReference type="Gene3D" id="3.30.70.270">
    <property type="match status" value="1"/>
</dbReference>
<dbReference type="PANTHER" id="PTHR45138">
    <property type="entry name" value="REGULATORY COMPONENTS OF SENSORY TRANSDUCTION SYSTEM"/>
    <property type="match status" value="1"/>
</dbReference>
<comment type="caution">
    <text evidence="5">The sequence shown here is derived from an EMBL/GenBank/DDBJ whole genome shotgun (WGS) entry which is preliminary data.</text>
</comment>
<keyword evidence="6" id="KW-1185">Reference proteome</keyword>
<dbReference type="SUPFAM" id="SSF55073">
    <property type="entry name" value="Nucleotide cyclase"/>
    <property type="match status" value="1"/>
</dbReference>
<dbReference type="Pfam" id="PF00990">
    <property type="entry name" value="GGDEF"/>
    <property type="match status" value="1"/>
</dbReference>
<accession>A0A1E5XS47</accession>
<dbReference type="CDD" id="cd01949">
    <property type="entry name" value="GGDEF"/>
    <property type="match status" value="1"/>
</dbReference>
<proteinExistence type="predicted"/>
<dbReference type="RefSeq" id="WP_069909356.1">
    <property type="nucleotide sequence ID" value="NZ_LAJE02000158.1"/>
</dbReference>
<dbReference type="InterPro" id="IPR050469">
    <property type="entry name" value="Diguanylate_Cyclase"/>
</dbReference>
<evidence type="ECO:0000313" key="6">
    <source>
        <dbReference type="Proteomes" id="UP000095463"/>
    </source>
</evidence>
<dbReference type="InterPro" id="IPR029787">
    <property type="entry name" value="Nucleotide_cyclase"/>
</dbReference>
<dbReference type="GO" id="GO:0052621">
    <property type="term" value="F:diguanylate cyclase activity"/>
    <property type="evidence" value="ECO:0007669"/>
    <property type="project" value="UniProtKB-EC"/>
</dbReference>
<feature type="domain" description="GGDEF" evidence="4">
    <location>
        <begin position="114"/>
        <end position="246"/>
    </location>
</feature>
<dbReference type="PROSITE" id="PS50887">
    <property type="entry name" value="GGDEF"/>
    <property type="match status" value="1"/>
</dbReference>
<gene>
    <name evidence="5" type="ORF">VW23_016085</name>
</gene>
<organism evidence="5 6">
    <name type="scientific">Devosia insulae DS-56</name>
    <dbReference type="NCBI Taxonomy" id="1116389"/>
    <lineage>
        <taxon>Bacteria</taxon>
        <taxon>Pseudomonadati</taxon>
        <taxon>Pseudomonadota</taxon>
        <taxon>Alphaproteobacteria</taxon>
        <taxon>Hyphomicrobiales</taxon>
        <taxon>Devosiaceae</taxon>
        <taxon>Devosia</taxon>
    </lineage>
</organism>
<reference evidence="5 6" key="1">
    <citation type="journal article" date="2015" name="Genome Announc.">
        <title>Genome Assemblies of Three Soil-Associated Devosia species: D. insulae, D. limi, and D. soli.</title>
        <authorList>
            <person name="Hassan Y.I."/>
            <person name="Lepp D."/>
            <person name="Zhou T."/>
        </authorList>
    </citation>
    <scope>NUCLEOTIDE SEQUENCE [LARGE SCALE GENOMIC DNA]</scope>
    <source>
        <strain evidence="5 6">DS-56</strain>
    </source>
</reference>
<dbReference type="InterPro" id="IPR043128">
    <property type="entry name" value="Rev_trsase/Diguanyl_cyclase"/>
</dbReference>
<dbReference type="EMBL" id="LAJE02000158">
    <property type="protein sequence ID" value="OEO31426.1"/>
    <property type="molecule type" value="Genomic_DNA"/>
</dbReference>
<keyword evidence="3" id="KW-0472">Membrane</keyword>
<feature type="transmembrane region" description="Helical" evidence="3">
    <location>
        <begin position="12"/>
        <end position="29"/>
    </location>
</feature>
<sequence>MDFSPTGWGRAILWTALGAFGCAAVTLFIDSFNFHNLGPDALRWSIMLDVLVPLGLAGPILFFLLGKLRELAIAHELLRRHAATDTLTDLLNRGAFTREVEEALADARFAEDGMRGTLLVVDADNFKAINDTYGHEQGDAALRLIASSIRGVLRSADLIGRIGGEEFAVYLPGTTLLIAEAVAERLRQAVYGAEFAPEGKPHQLTVSVGGAVYDRHLPFTELFRLADQQLYAAKQNGRNRIAVASISHYETLPAAAA</sequence>
<keyword evidence="3" id="KW-0812">Transmembrane</keyword>
<dbReference type="AlphaFoldDB" id="A0A1E5XS47"/>
<dbReference type="SMART" id="SM00267">
    <property type="entry name" value="GGDEF"/>
    <property type="match status" value="1"/>
</dbReference>
<comment type="catalytic activity">
    <reaction evidence="2">
        <text>2 GTP = 3',3'-c-di-GMP + 2 diphosphate</text>
        <dbReference type="Rhea" id="RHEA:24898"/>
        <dbReference type="ChEBI" id="CHEBI:33019"/>
        <dbReference type="ChEBI" id="CHEBI:37565"/>
        <dbReference type="ChEBI" id="CHEBI:58805"/>
        <dbReference type="EC" id="2.7.7.65"/>
    </reaction>
</comment>
<dbReference type="FunFam" id="3.30.70.270:FF:000001">
    <property type="entry name" value="Diguanylate cyclase domain protein"/>
    <property type="match status" value="1"/>
</dbReference>
<dbReference type="Proteomes" id="UP000095463">
    <property type="component" value="Unassembled WGS sequence"/>
</dbReference>
<keyword evidence="3" id="KW-1133">Transmembrane helix</keyword>
<evidence type="ECO:0000256" key="2">
    <source>
        <dbReference type="ARBA" id="ARBA00034247"/>
    </source>
</evidence>
<evidence type="ECO:0000256" key="1">
    <source>
        <dbReference type="ARBA" id="ARBA00012528"/>
    </source>
</evidence>
<protein>
    <recommendedName>
        <fullName evidence="1">diguanylate cyclase</fullName>
        <ecNumber evidence="1">2.7.7.65</ecNumber>
    </recommendedName>
</protein>
<feature type="transmembrane region" description="Helical" evidence="3">
    <location>
        <begin position="41"/>
        <end position="65"/>
    </location>
</feature>
<evidence type="ECO:0000259" key="4">
    <source>
        <dbReference type="PROSITE" id="PS50887"/>
    </source>
</evidence>
<dbReference type="OrthoDB" id="9812260at2"/>